<protein>
    <recommendedName>
        <fullName evidence="2">Aspartate/glutamate/uridylate kinase domain-containing protein</fullName>
    </recommendedName>
</protein>
<dbReference type="EMBL" id="LAZR01003531">
    <property type="protein sequence ID" value="KKN17350.1"/>
    <property type="molecule type" value="Genomic_DNA"/>
</dbReference>
<dbReference type="SUPFAM" id="SSF53633">
    <property type="entry name" value="Carbamate kinase-like"/>
    <property type="match status" value="1"/>
</dbReference>
<dbReference type="InterPro" id="IPR036393">
    <property type="entry name" value="AceGlu_kinase-like_sf"/>
</dbReference>
<dbReference type="AlphaFoldDB" id="A0A0F9ND07"/>
<name>A0A0F9ND07_9ZZZZ</name>
<organism evidence="1">
    <name type="scientific">marine sediment metagenome</name>
    <dbReference type="NCBI Taxonomy" id="412755"/>
    <lineage>
        <taxon>unclassified sequences</taxon>
        <taxon>metagenomes</taxon>
        <taxon>ecological metagenomes</taxon>
    </lineage>
</organism>
<comment type="caution">
    <text evidence="1">The sequence shown here is derived from an EMBL/GenBank/DDBJ whole genome shotgun (WGS) entry which is preliminary data.</text>
</comment>
<proteinExistence type="predicted"/>
<evidence type="ECO:0008006" key="2">
    <source>
        <dbReference type="Google" id="ProtNLM"/>
    </source>
</evidence>
<dbReference type="Gene3D" id="3.40.1160.10">
    <property type="entry name" value="Acetylglutamate kinase-like"/>
    <property type="match status" value="1"/>
</dbReference>
<feature type="non-terminal residue" evidence="1">
    <location>
        <position position="1"/>
    </location>
</feature>
<evidence type="ECO:0000313" key="1">
    <source>
        <dbReference type="EMBL" id="KKN17350.1"/>
    </source>
</evidence>
<sequence>VIVPGGGPFADQVREAQIFHHFNDATAHHMALIAMKQFGLLMTGLEAQCQPFDAYKPEQALSVWLPDDTLLSEAELSQSWDLTSDSLALWLASKLNAEQLFLVKHVQMNSTSIKQLANNQVIDRCFADLFRAYPLPTQIIHYQSHADFANSIANPHNQTSLSL</sequence>
<accession>A0A0F9ND07</accession>
<reference evidence="1" key="1">
    <citation type="journal article" date="2015" name="Nature">
        <title>Complex archaea that bridge the gap between prokaryotes and eukaryotes.</title>
        <authorList>
            <person name="Spang A."/>
            <person name="Saw J.H."/>
            <person name="Jorgensen S.L."/>
            <person name="Zaremba-Niedzwiedzka K."/>
            <person name="Martijn J."/>
            <person name="Lind A.E."/>
            <person name="van Eijk R."/>
            <person name="Schleper C."/>
            <person name="Guy L."/>
            <person name="Ettema T.J."/>
        </authorList>
    </citation>
    <scope>NUCLEOTIDE SEQUENCE</scope>
</reference>
<gene>
    <name evidence="1" type="ORF">LCGC14_0966810</name>
</gene>